<name>X1ST58_9ZZZZ</name>
<dbReference type="EMBL" id="BARW01006624">
    <property type="protein sequence ID" value="GAI78525.1"/>
    <property type="molecule type" value="Genomic_DNA"/>
</dbReference>
<comment type="caution">
    <text evidence="1">The sequence shown here is derived from an EMBL/GenBank/DDBJ whole genome shotgun (WGS) entry which is preliminary data.</text>
</comment>
<dbReference type="AlphaFoldDB" id="X1ST58"/>
<accession>X1ST58</accession>
<gene>
    <name evidence="1" type="ORF">S12H4_13919</name>
</gene>
<sequence length="118" mass="13385">MWVVKDALERTTYHTDIGMFRSNFRDALSTTDISQTNCADMITLSDGATFCPALVRGIDRVKFSQGHRPGDLYWQNTYSHGTISQTINGVRIPIYPRVLHPKDAPADYVWPVPAWADR</sequence>
<evidence type="ECO:0000313" key="1">
    <source>
        <dbReference type="EMBL" id="GAI78525.1"/>
    </source>
</evidence>
<reference evidence="1" key="1">
    <citation type="journal article" date="2014" name="Front. Microbiol.">
        <title>High frequency of phylogenetically diverse reductive dehalogenase-homologous genes in deep subseafloor sedimentary metagenomes.</title>
        <authorList>
            <person name="Kawai M."/>
            <person name="Futagami T."/>
            <person name="Toyoda A."/>
            <person name="Takaki Y."/>
            <person name="Nishi S."/>
            <person name="Hori S."/>
            <person name="Arai W."/>
            <person name="Tsubouchi T."/>
            <person name="Morono Y."/>
            <person name="Uchiyama I."/>
            <person name="Ito T."/>
            <person name="Fujiyama A."/>
            <person name="Inagaki F."/>
            <person name="Takami H."/>
        </authorList>
    </citation>
    <scope>NUCLEOTIDE SEQUENCE</scope>
    <source>
        <strain evidence="1">Expedition CK06-06</strain>
    </source>
</reference>
<organism evidence="1">
    <name type="scientific">marine sediment metagenome</name>
    <dbReference type="NCBI Taxonomy" id="412755"/>
    <lineage>
        <taxon>unclassified sequences</taxon>
        <taxon>metagenomes</taxon>
        <taxon>ecological metagenomes</taxon>
    </lineage>
</organism>
<proteinExistence type="predicted"/>
<protein>
    <submittedName>
        <fullName evidence="1">Uncharacterized protein</fullName>
    </submittedName>
</protein>